<evidence type="ECO:0000256" key="5">
    <source>
        <dbReference type="ARBA" id="ARBA00038359"/>
    </source>
</evidence>
<name>A0A8G1VV18_9EURO</name>
<evidence type="ECO:0000256" key="7">
    <source>
        <dbReference type="SAM" id="Phobius"/>
    </source>
</evidence>
<dbReference type="Pfam" id="PF20684">
    <property type="entry name" value="Fung_rhodopsin"/>
    <property type="match status" value="1"/>
</dbReference>
<sequence length="413" mass="45046">MWTLLEARDAASKAAYNTNVQLWTMYAIGVAVTMLRTWSQARVLGWRHLRLDDYLVWVGILFYTAQVSLAYNVGAVAHGLANNSMTDARRAALAPESPEYHARVIGSKIQLAGWATYSALISFLKLSMLAFYTRLMNGLGRRYRIPIYIGFVLVVGSFLASIITILASCRPLHKNWQIYPDPGNVCQPAISMPVVAITFASNLLTDPYLILLPIPMLWGSSLKVIKKIAATIILSAGIFILVCATLKAVFIIVEQDNGASLAEEWGTRETFAAVITTNLPMVFHLLRTWLARAFGSAFQSSQKSYKNPSGFQTIGGGGAGPGGSSSRNRGKASDPITIGLTFTESEERMMDDVKMQALKAYPAPVAPHPGAENGAIVVSNQIEITHETWSSAHSDVEAAGRTTPHAPEESWLR</sequence>
<feature type="domain" description="Rhodopsin" evidence="8">
    <location>
        <begin position="41"/>
        <end position="287"/>
    </location>
</feature>
<evidence type="ECO:0000313" key="9">
    <source>
        <dbReference type="EMBL" id="RAK72721.1"/>
    </source>
</evidence>
<dbReference type="OrthoDB" id="2988756at2759"/>
<evidence type="ECO:0000259" key="8">
    <source>
        <dbReference type="Pfam" id="PF20684"/>
    </source>
</evidence>
<evidence type="ECO:0000256" key="1">
    <source>
        <dbReference type="ARBA" id="ARBA00004141"/>
    </source>
</evidence>
<feature type="transmembrane region" description="Helical" evidence="7">
    <location>
        <begin position="188"/>
        <end position="211"/>
    </location>
</feature>
<dbReference type="GO" id="GO:0016020">
    <property type="term" value="C:membrane"/>
    <property type="evidence" value="ECO:0007669"/>
    <property type="project" value="UniProtKB-SubCell"/>
</dbReference>
<evidence type="ECO:0000256" key="3">
    <source>
        <dbReference type="ARBA" id="ARBA00022989"/>
    </source>
</evidence>
<feature type="region of interest" description="Disordered" evidence="6">
    <location>
        <begin position="308"/>
        <end position="337"/>
    </location>
</feature>
<evidence type="ECO:0000256" key="4">
    <source>
        <dbReference type="ARBA" id="ARBA00023136"/>
    </source>
</evidence>
<evidence type="ECO:0000256" key="6">
    <source>
        <dbReference type="SAM" id="MobiDB-lite"/>
    </source>
</evidence>
<dbReference type="GeneID" id="63863057"/>
<feature type="region of interest" description="Disordered" evidence="6">
    <location>
        <begin position="393"/>
        <end position="413"/>
    </location>
</feature>
<dbReference type="PANTHER" id="PTHR33048">
    <property type="entry name" value="PTH11-LIKE INTEGRAL MEMBRANE PROTEIN (AFU_ORTHOLOGUE AFUA_5G11245)"/>
    <property type="match status" value="1"/>
</dbReference>
<feature type="transmembrane region" description="Helical" evidence="7">
    <location>
        <begin position="145"/>
        <end position="168"/>
    </location>
</feature>
<dbReference type="InterPro" id="IPR052337">
    <property type="entry name" value="SAT4-like"/>
</dbReference>
<dbReference type="EMBL" id="KZ824690">
    <property type="protein sequence ID" value="RAK72721.1"/>
    <property type="molecule type" value="Genomic_DNA"/>
</dbReference>
<feature type="transmembrane region" description="Helical" evidence="7">
    <location>
        <begin position="51"/>
        <end position="71"/>
    </location>
</feature>
<evidence type="ECO:0000256" key="2">
    <source>
        <dbReference type="ARBA" id="ARBA00022692"/>
    </source>
</evidence>
<dbReference type="PANTHER" id="PTHR33048:SF105">
    <property type="match status" value="1"/>
</dbReference>
<organism evidence="9 10">
    <name type="scientific">Aspergillus fijiensis CBS 313.89</name>
    <dbReference type="NCBI Taxonomy" id="1448319"/>
    <lineage>
        <taxon>Eukaryota</taxon>
        <taxon>Fungi</taxon>
        <taxon>Dikarya</taxon>
        <taxon>Ascomycota</taxon>
        <taxon>Pezizomycotina</taxon>
        <taxon>Eurotiomycetes</taxon>
        <taxon>Eurotiomycetidae</taxon>
        <taxon>Eurotiales</taxon>
        <taxon>Aspergillaceae</taxon>
        <taxon>Aspergillus</taxon>
    </lineage>
</organism>
<proteinExistence type="inferred from homology"/>
<comment type="similarity">
    <text evidence="5">Belongs to the SAT4 family.</text>
</comment>
<evidence type="ECO:0000313" key="10">
    <source>
        <dbReference type="Proteomes" id="UP000249789"/>
    </source>
</evidence>
<dbReference type="AlphaFoldDB" id="A0A8G1VV18"/>
<keyword evidence="4 7" id="KW-0472">Membrane</keyword>
<dbReference type="InterPro" id="IPR049326">
    <property type="entry name" value="Rhodopsin_dom_fungi"/>
</dbReference>
<feature type="compositionally biased region" description="Gly residues" evidence="6">
    <location>
        <begin position="313"/>
        <end position="323"/>
    </location>
</feature>
<feature type="transmembrane region" description="Helical" evidence="7">
    <location>
        <begin position="114"/>
        <end position="133"/>
    </location>
</feature>
<accession>A0A8G1VV18</accession>
<keyword evidence="3 7" id="KW-1133">Transmembrane helix</keyword>
<reference evidence="9 10" key="1">
    <citation type="submission" date="2018-02" db="EMBL/GenBank/DDBJ databases">
        <title>The genomes of Aspergillus section Nigri reveals drivers in fungal speciation.</title>
        <authorList>
            <consortium name="DOE Joint Genome Institute"/>
            <person name="Vesth T.C."/>
            <person name="Nybo J."/>
            <person name="Theobald S."/>
            <person name="Brandl J."/>
            <person name="Frisvad J.C."/>
            <person name="Nielsen K.F."/>
            <person name="Lyhne E.K."/>
            <person name="Kogle M.E."/>
            <person name="Kuo A."/>
            <person name="Riley R."/>
            <person name="Clum A."/>
            <person name="Nolan M."/>
            <person name="Lipzen A."/>
            <person name="Salamov A."/>
            <person name="Henrissat B."/>
            <person name="Wiebenga A."/>
            <person name="De vries R.P."/>
            <person name="Grigoriev I.V."/>
            <person name="Mortensen U.H."/>
            <person name="Andersen M.R."/>
            <person name="Baker S.E."/>
        </authorList>
    </citation>
    <scope>NUCLEOTIDE SEQUENCE [LARGE SCALE GENOMIC DNA]</scope>
    <source>
        <strain evidence="9 10">CBS 313.89</strain>
    </source>
</reference>
<protein>
    <recommendedName>
        <fullName evidence="8">Rhodopsin domain-containing protein</fullName>
    </recommendedName>
</protein>
<keyword evidence="10" id="KW-1185">Reference proteome</keyword>
<dbReference type="Proteomes" id="UP000249789">
    <property type="component" value="Unassembled WGS sequence"/>
</dbReference>
<comment type="subcellular location">
    <subcellularLocation>
        <location evidence="1">Membrane</location>
        <topology evidence="1">Multi-pass membrane protein</topology>
    </subcellularLocation>
</comment>
<gene>
    <name evidence="9" type="ORF">BO72DRAFT_452454</name>
</gene>
<dbReference type="RefSeq" id="XP_040796733.1">
    <property type="nucleotide sequence ID" value="XM_040945724.1"/>
</dbReference>
<feature type="transmembrane region" description="Helical" evidence="7">
    <location>
        <begin position="232"/>
        <end position="253"/>
    </location>
</feature>
<feature type="transmembrane region" description="Helical" evidence="7">
    <location>
        <begin position="20"/>
        <end position="39"/>
    </location>
</feature>
<dbReference type="VEuPathDB" id="FungiDB:BO72DRAFT_452454"/>
<keyword evidence="2 7" id="KW-0812">Transmembrane</keyword>